<dbReference type="InterPro" id="IPR043313">
    <property type="entry name" value="LRMDA"/>
</dbReference>
<keyword evidence="2" id="KW-1185">Reference proteome</keyword>
<name>A0A8X6TS96_NEPPI</name>
<evidence type="ECO:0008006" key="3">
    <source>
        <dbReference type="Google" id="ProtNLM"/>
    </source>
</evidence>
<dbReference type="PANTHER" id="PTHR46282:SF2">
    <property type="entry name" value="LEUCINE-RICH MELANOCYTE DIFFERENTIATION-ASSOCIATED PROTEIN"/>
    <property type="match status" value="1"/>
</dbReference>
<gene>
    <name evidence="1" type="ORF">NPIL_181431</name>
</gene>
<evidence type="ECO:0000313" key="1">
    <source>
        <dbReference type="EMBL" id="GFT45130.1"/>
    </source>
</evidence>
<dbReference type="OrthoDB" id="272149at2759"/>
<dbReference type="Proteomes" id="UP000887013">
    <property type="component" value="Unassembled WGS sequence"/>
</dbReference>
<evidence type="ECO:0000313" key="2">
    <source>
        <dbReference type="Proteomes" id="UP000887013"/>
    </source>
</evidence>
<dbReference type="EMBL" id="BMAW01015691">
    <property type="protein sequence ID" value="GFT45130.1"/>
    <property type="molecule type" value="Genomic_DNA"/>
</dbReference>
<feature type="non-terminal residue" evidence="1">
    <location>
        <position position="1"/>
    </location>
</feature>
<organism evidence="1 2">
    <name type="scientific">Nephila pilipes</name>
    <name type="common">Giant wood spider</name>
    <name type="synonym">Nephila maculata</name>
    <dbReference type="NCBI Taxonomy" id="299642"/>
    <lineage>
        <taxon>Eukaryota</taxon>
        <taxon>Metazoa</taxon>
        <taxon>Ecdysozoa</taxon>
        <taxon>Arthropoda</taxon>
        <taxon>Chelicerata</taxon>
        <taxon>Arachnida</taxon>
        <taxon>Araneae</taxon>
        <taxon>Araneomorphae</taxon>
        <taxon>Entelegynae</taxon>
        <taxon>Araneoidea</taxon>
        <taxon>Nephilidae</taxon>
        <taxon>Nephila</taxon>
    </lineage>
</organism>
<accession>A0A8X6TS96</accession>
<sequence length="50" mass="5839">FLDLEKLLKQLTGCYPELTYLSLLGNPACPDQLSSLEKDEEDYQRYRSLK</sequence>
<protein>
    <recommendedName>
        <fullName evidence="3">Leucine-rich melanocyte differentiation-associated protein</fullName>
    </recommendedName>
</protein>
<proteinExistence type="predicted"/>
<dbReference type="AlphaFoldDB" id="A0A8X6TS96"/>
<comment type="caution">
    <text evidence="1">The sequence shown here is derived from an EMBL/GenBank/DDBJ whole genome shotgun (WGS) entry which is preliminary data.</text>
</comment>
<reference evidence="1" key="1">
    <citation type="submission" date="2020-08" db="EMBL/GenBank/DDBJ databases">
        <title>Multicomponent nature underlies the extraordinary mechanical properties of spider dragline silk.</title>
        <authorList>
            <person name="Kono N."/>
            <person name="Nakamura H."/>
            <person name="Mori M."/>
            <person name="Yoshida Y."/>
            <person name="Ohtoshi R."/>
            <person name="Malay A.D."/>
            <person name="Moran D.A.P."/>
            <person name="Tomita M."/>
            <person name="Numata K."/>
            <person name="Arakawa K."/>
        </authorList>
    </citation>
    <scope>NUCLEOTIDE SEQUENCE</scope>
</reference>
<dbReference type="PANTHER" id="PTHR46282">
    <property type="entry name" value="LEUCINE-RICH MELANOCYTE DIFFERENTIATION-ASSOCIATED PROTEIN"/>
    <property type="match status" value="1"/>
</dbReference>